<dbReference type="STRING" id="146020.RMCB_3571"/>
<sequence>MFVKVLAKYPDERLETCERFVEALRDQRTRPWPNAGDAVRADGFDLGSARAGQLRAGWSLAVGVVVALVLGYQGVRSLAGIPVAGQMELKRSQFR</sequence>
<gene>
    <name evidence="1" type="ORF">RMCB_3571</name>
</gene>
<accession>A0A117I626</accession>
<keyword evidence="1" id="KW-0418">Kinase</keyword>
<dbReference type="EMBL" id="BCSX01000030">
    <property type="protein sequence ID" value="GAS89475.1"/>
    <property type="molecule type" value="Genomic_DNA"/>
</dbReference>
<organism evidence="1 2">
    <name type="scientific">Mycolicibacterium brisbanense</name>
    <dbReference type="NCBI Taxonomy" id="146020"/>
    <lineage>
        <taxon>Bacteria</taxon>
        <taxon>Bacillati</taxon>
        <taxon>Actinomycetota</taxon>
        <taxon>Actinomycetes</taxon>
        <taxon>Mycobacteriales</taxon>
        <taxon>Mycobacteriaceae</taxon>
        <taxon>Mycolicibacterium</taxon>
    </lineage>
</organism>
<keyword evidence="2" id="KW-1185">Reference proteome</keyword>
<dbReference type="Proteomes" id="UP000069620">
    <property type="component" value="Unassembled WGS sequence"/>
</dbReference>
<dbReference type="GO" id="GO:0016301">
    <property type="term" value="F:kinase activity"/>
    <property type="evidence" value="ECO:0007669"/>
    <property type="project" value="UniProtKB-KW"/>
</dbReference>
<evidence type="ECO:0000313" key="1">
    <source>
        <dbReference type="EMBL" id="GAS89475.1"/>
    </source>
</evidence>
<name>A0A117I626_9MYCO</name>
<reference evidence="2" key="1">
    <citation type="journal article" date="2016" name="Genome Announc.">
        <title>Draft Genome Sequences of Five Rapidly Growing Mycobacterium Species, M. thermoresistibile, M. fortuitum subsp. acetamidolyticum, M. canariasense, M. brisbanense, and M. novocastrense.</title>
        <authorList>
            <person name="Katahira K."/>
            <person name="Ogura Y."/>
            <person name="Gotoh Y."/>
            <person name="Hayashi T."/>
        </authorList>
    </citation>
    <scope>NUCLEOTIDE SEQUENCE [LARGE SCALE GENOMIC DNA]</scope>
    <source>
        <strain evidence="2">JCM15654</strain>
    </source>
</reference>
<protein>
    <submittedName>
        <fullName evidence="1">Serine/threonine-kinase pknF domain protein</fullName>
    </submittedName>
</protein>
<comment type="caution">
    <text evidence="1">The sequence shown here is derived from an EMBL/GenBank/DDBJ whole genome shotgun (WGS) entry which is preliminary data.</text>
</comment>
<evidence type="ECO:0000313" key="2">
    <source>
        <dbReference type="Proteomes" id="UP000069620"/>
    </source>
</evidence>
<reference evidence="2" key="2">
    <citation type="submission" date="2016-02" db="EMBL/GenBank/DDBJ databases">
        <title>Draft genome sequence of five rapidly growing Mycobacterium species.</title>
        <authorList>
            <person name="Katahira K."/>
            <person name="Gotou Y."/>
            <person name="Iida K."/>
            <person name="Ogura Y."/>
            <person name="Hayashi T."/>
        </authorList>
    </citation>
    <scope>NUCLEOTIDE SEQUENCE [LARGE SCALE GENOMIC DNA]</scope>
    <source>
        <strain evidence="2">JCM15654</strain>
    </source>
</reference>
<proteinExistence type="predicted"/>
<dbReference type="AlphaFoldDB" id="A0A117I626"/>
<keyword evidence="1" id="KW-0808">Transferase</keyword>